<evidence type="ECO:0000256" key="3">
    <source>
        <dbReference type="ARBA" id="ARBA00023125"/>
    </source>
</evidence>
<dbReference type="InterPro" id="IPR002182">
    <property type="entry name" value="NB-ARC"/>
</dbReference>
<dbReference type="InterPro" id="IPR051677">
    <property type="entry name" value="AfsR-DnrI-RedD_regulator"/>
</dbReference>
<dbReference type="SMART" id="SM00862">
    <property type="entry name" value="Trans_reg_C"/>
    <property type="match status" value="1"/>
</dbReference>
<evidence type="ECO:0000256" key="2">
    <source>
        <dbReference type="ARBA" id="ARBA00023015"/>
    </source>
</evidence>
<accession>A0ABW7YVC9</accession>
<dbReference type="SUPFAM" id="SSF46894">
    <property type="entry name" value="C-terminal effector domain of the bipartite response regulators"/>
    <property type="match status" value="1"/>
</dbReference>
<sequence length="574" mass="61240">MRDAAGREAPTGTPQQRAVLAMLAMRAGELVTSTDLLDGIFGDEHPRTAAATISTYVGRLRRVLGRGILASVPGGYQLDVAPEHVDVNRFADLTAAAAQAPPADALDLYREAESLWRGEALAGSGGPYAERQRAALTERRLTAWEARLRLELDLGRHASIAAELQGTETLHPFRERLHAIHMLALYRLDRQGEALTIYEQVRKTLAGELGVDPGPELAELHTAILRADPALHVVQPIPVAGAHPAQLPADVGDFIGRAEVLAGITVRLSGAGQSGCTLVAISGMGGVGKTTLAIRAAHAVRPLFPDGQLYADMQEAPPAEVLGRFIVALGWPPDALPATESERAALYRSLTADKRLLVLLDNVADQAQVGCLVPGSPSCATLVTSRPMLAHLPSARHVVLDVMSEQEALELLTAVVGEARVAAEPEGARRLVAACGLLPLAIRLAAGRLLARPNWLLAHLVGRLGGLEELRASFDRSYAQLSDREGAALLALASGDEDELTLAACAQALRLAEEEAEEILESLVDRAVLSSPAPCVYRFQNLARQFISEYGEPERVRAASRGRKTPAVRIRSRA</sequence>
<comment type="similarity">
    <text evidence="1">Belongs to the AfsR/DnrI/RedD regulatory family.</text>
</comment>
<dbReference type="SUPFAM" id="SSF52540">
    <property type="entry name" value="P-loop containing nucleoside triphosphate hydrolases"/>
    <property type="match status" value="1"/>
</dbReference>
<evidence type="ECO:0000259" key="6">
    <source>
        <dbReference type="PROSITE" id="PS51755"/>
    </source>
</evidence>
<feature type="DNA-binding region" description="OmpR/PhoB-type" evidence="5">
    <location>
        <begin position="1"/>
        <end position="80"/>
    </location>
</feature>
<dbReference type="SUPFAM" id="SSF48452">
    <property type="entry name" value="TPR-like"/>
    <property type="match status" value="1"/>
</dbReference>
<keyword evidence="8" id="KW-1185">Reference proteome</keyword>
<keyword evidence="2" id="KW-0805">Transcription regulation</keyword>
<feature type="domain" description="OmpR/PhoB-type" evidence="6">
    <location>
        <begin position="1"/>
        <end position="80"/>
    </location>
</feature>
<dbReference type="CDD" id="cd15831">
    <property type="entry name" value="BTAD"/>
    <property type="match status" value="1"/>
</dbReference>
<dbReference type="PRINTS" id="PR00364">
    <property type="entry name" value="DISEASERSIST"/>
</dbReference>
<proteinExistence type="inferred from homology"/>
<gene>
    <name evidence="7" type="ORF">ACIBG2_19335</name>
</gene>
<protein>
    <submittedName>
        <fullName evidence="7">BTAD domain-containing putative transcriptional regulator</fullName>
    </submittedName>
</protein>
<dbReference type="Pfam" id="PF00931">
    <property type="entry name" value="NB-ARC"/>
    <property type="match status" value="1"/>
</dbReference>
<dbReference type="InterPro" id="IPR027417">
    <property type="entry name" value="P-loop_NTPase"/>
</dbReference>
<evidence type="ECO:0000313" key="8">
    <source>
        <dbReference type="Proteomes" id="UP001612741"/>
    </source>
</evidence>
<dbReference type="Gene3D" id="1.25.40.10">
    <property type="entry name" value="Tetratricopeptide repeat domain"/>
    <property type="match status" value="1"/>
</dbReference>
<keyword evidence="4" id="KW-0804">Transcription</keyword>
<dbReference type="SMART" id="SM01043">
    <property type="entry name" value="BTAD"/>
    <property type="match status" value="1"/>
</dbReference>
<dbReference type="Gene3D" id="1.10.10.10">
    <property type="entry name" value="Winged helix-like DNA-binding domain superfamily/Winged helix DNA-binding domain"/>
    <property type="match status" value="1"/>
</dbReference>
<reference evidence="7 8" key="1">
    <citation type="submission" date="2024-10" db="EMBL/GenBank/DDBJ databases">
        <title>The Natural Products Discovery Center: Release of the First 8490 Sequenced Strains for Exploring Actinobacteria Biosynthetic Diversity.</title>
        <authorList>
            <person name="Kalkreuter E."/>
            <person name="Kautsar S.A."/>
            <person name="Yang D."/>
            <person name="Bader C.D."/>
            <person name="Teijaro C.N."/>
            <person name="Fluegel L."/>
            <person name="Davis C.M."/>
            <person name="Simpson J.R."/>
            <person name="Lauterbach L."/>
            <person name="Steele A.D."/>
            <person name="Gui C."/>
            <person name="Meng S."/>
            <person name="Li G."/>
            <person name="Viehrig K."/>
            <person name="Ye F."/>
            <person name="Su P."/>
            <person name="Kiefer A.F."/>
            <person name="Nichols A."/>
            <person name="Cepeda A.J."/>
            <person name="Yan W."/>
            <person name="Fan B."/>
            <person name="Jiang Y."/>
            <person name="Adhikari A."/>
            <person name="Zheng C.-J."/>
            <person name="Schuster L."/>
            <person name="Cowan T.M."/>
            <person name="Smanski M.J."/>
            <person name="Chevrette M.G."/>
            <person name="De Carvalho L.P.S."/>
            <person name="Shen B."/>
        </authorList>
    </citation>
    <scope>NUCLEOTIDE SEQUENCE [LARGE SCALE GENOMIC DNA]</scope>
    <source>
        <strain evidence="7 8">NPDC050545</strain>
    </source>
</reference>
<dbReference type="EMBL" id="JBITGY010000005">
    <property type="protein sequence ID" value="MFI6499550.1"/>
    <property type="molecule type" value="Genomic_DNA"/>
</dbReference>
<keyword evidence="3 5" id="KW-0238">DNA-binding</keyword>
<organism evidence="7 8">
    <name type="scientific">Nonomuraea typhae</name>
    <dbReference type="NCBI Taxonomy" id="2603600"/>
    <lineage>
        <taxon>Bacteria</taxon>
        <taxon>Bacillati</taxon>
        <taxon>Actinomycetota</taxon>
        <taxon>Actinomycetes</taxon>
        <taxon>Streptosporangiales</taxon>
        <taxon>Streptosporangiaceae</taxon>
        <taxon>Nonomuraea</taxon>
    </lineage>
</organism>
<name>A0ABW7YVC9_9ACTN</name>
<dbReference type="InterPro" id="IPR016032">
    <property type="entry name" value="Sig_transdc_resp-reg_C-effctor"/>
</dbReference>
<dbReference type="PANTHER" id="PTHR35807">
    <property type="entry name" value="TRANSCRIPTIONAL REGULATOR REDD-RELATED"/>
    <property type="match status" value="1"/>
</dbReference>
<dbReference type="RefSeq" id="WP_397082930.1">
    <property type="nucleotide sequence ID" value="NZ_JBITGY010000005.1"/>
</dbReference>
<evidence type="ECO:0000256" key="5">
    <source>
        <dbReference type="PROSITE-ProRule" id="PRU01091"/>
    </source>
</evidence>
<evidence type="ECO:0000256" key="4">
    <source>
        <dbReference type="ARBA" id="ARBA00023163"/>
    </source>
</evidence>
<dbReference type="InterPro" id="IPR011990">
    <property type="entry name" value="TPR-like_helical_dom_sf"/>
</dbReference>
<evidence type="ECO:0000313" key="7">
    <source>
        <dbReference type="EMBL" id="MFI6499550.1"/>
    </source>
</evidence>
<dbReference type="InterPro" id="IPR005158">
    <property type="entry name" value="BTAD"/>
</dbReference>
<dbReference type="InterPro" id="IPR036388">
    <property type="entry name" value="WH-like_DNA-bd_sf"/>
</dbReference>
<dbReference type="InterPro" id="IPR001867">
    <property type="entry name" value="OmpR/PhoB-type_DNA-bd"/>
</dbReference>
<dbReference type="Pfam" id="PF00486">
    <property type="entry name" value="Trans_reg_C"/>
    <property type="match status" value="1"/>
</dbReference>
<dbReference type="PROSITE" id="PS51755">
    <property type="entry name" value="OMPR_PHOB"/>
    <property type="match status" value="1"/>
</dbReference>
<evidence type="ECO:0000256" key="1">
    <source>
        <dbReference type="ARBA" id="ARBA00005820"/>
    </source>
</evidence>
<dbReference type="PANTHER" id="PTHR35807:SF1">
    <property type="entry name" value="TRANSCRIPTIONAL REGULATOR REDD"/>
    <property type="match status" value="1"/>
</dbReference>
<dbReference type="Proteomes" id="UP001612741">
    <property type="component" value="Unassembled WGS sequence"/>
</dbReference>
<dbReference type="Gene3D" id="3.40.50.300">
    <property type="entry name" value="P-loop containing nucleotide triphosphate hydrolases"/>
    <property type="match status" value="1"/>
</dbReference>
<dbReference type="Pfam" id="PF03704">
    <property type="entry name" value="BTAD"/>
    <property type="match status" value="1"/>
</dbReference>
<comment type="caution">
    <text evidence="7">The sequence shown here is derived from an EMBL/GenBank/DDBJ whole genome shotgun (WGS) entry which is preliminary data.</text>
</comment>